<feature type="transmembrane region" description="Helical" evidence="1">
    <location>
        <begin position="1000"/>
        <end position="1026"/>
    </location>
</feature>
<dbReference type="Gene3D" id="1.20.1640.10">
    <property type="entry name" value="Multidrug efflux transporter AcrB transmembrane domain"/>
    <property type="match status" value="2"/>
</dbReference>
<feature type="transmembrane region" description="Helical" evidence="1">
    <location>
        <begin position="476"/>
        <end position="499"/>
    </location>
</feature>
<protein>
    <submittedName>
        <fullName evidence="2">Cobalt-zinc-cadmium resistance protein CzcA</fullName>
    </submittedName>
</protein>
<dbReference type="InterPro" id="IPR027463">
    <property type="entry name" value="AcrB_DN_DC_subdom"/>
</dbReference>
<dbReference type="Gene3D" id="3.30.70.1430">
    <property type="entry name" value="Multidrug efflux transporter AcrB pore domain"/>
    <property type="match status" value="2"/>
</dbReference>
<dbReference type="eggNOG" id="COG0841">
    <property type="taxonomic scope" value="Bacteria"/>
</dbReference>
<keyword evidence="3" id="KW-1185">Reference proteome</keyword>
<feature type="transmembrane region" description="Helical" evidence="1">
    <location>
        <begin position="967"/>
        <end position="988"/>
    </location>
</feature>
<dbReference type="Gene3D" id="3.30.2090.10">
    <property type="entry name" value="Multidrug efflux transporter AcrB TolC docking domain, DN and DC subdomains"/>
    <property type="match status" value="2"/>
</dbReference>
<feature type="transmembrane region" description="Helical" evidence="1">
    <location>
        <begin position="534"/>
        <end position="552"/>
    </location>
</feature>
<dbReference type="SUPFAM" id="SSF82714">
    <property type="entry name" value="Multidrug efflux transporter AcrB TolC docking domain, DN and DC subdomains"/>
    <property type="match status" value="2"/>
</dbReference>
<accession>A0A081G310</accession>
<keyword evidence="1" id="KW-0472">Membrane</keyword>
<dbReference type="Pfam" id="PF00873">
    <property type="entry name" value="ACR_tran"/>
    <property type="match status" value="1"/>
</dbReference>
<evidence type="ECO:0000313" key="3">
    <source>
        <dbReference type="Proteomes" id="UP000028252"/>
    </source>
</evidence>
<dbReference type="STRING" id="1232683.ADIMK_0867"/>
<feature type="transmembrane region" description="Helical" evidence="1">
    <location>
        <begin position="453"/>
        <end position="470"/>
    </location>
</feature>
<sequence length="1045" mass="113362">MSPNPLRHGGGLAGWSIRHPVGVTMIALAVIVLGLFALGRLSVDLLPHLIYPEIRVRVTDSGVPARVMEDQVTKVLEEQLAITEDAVSIESETEQGRSSVDLAFPYGKDIDIALRDASTRLDRARRQLPDSVDNPVIYKLDPAQIPALEFAISSPLRDPVELRSWSEDTFAKWFINLPGIAAVEVGGGLVREIQILPDQQRLAGLGLEMQDIVDAVERGNRQDPAGRLRMSRQELAGQISGRFESVEALARLPLRLQDGTTVALGEVAQVLDTHQEERIRIRADGVPAVKLSFQKQPTANTVAVADAVLSQLDWLARNNQLPKDIQITPVSDQSVFIRQALNNSTLAVISGALLSMAVVYIFLGNVRRTLIIGSAIPIAVMVTFVLMGFGGLTLNIMTLGGLALGVGMLVDNTIVMLENIYRHQRQGEHRGRDAAVAAAEVNSAIIASTSTNLAAVLPFLFIGGLIGLLFRELIFTISAAILASMVIALTLVPALAARVHTVKEGRVRRFIDGLMAKLGEGYARVVGLILKVRLLVVLVFLILLGLSLPTFISGQQAFLPPLDNGEVYMWITADPGTRLDELDKRVLRIEALVRAQPETRSLFTTSGGAVFGSSASERSNSARIQVQLVPLNQREVSSDQWIRRVSQEIGELKFAGLKVRMRQRGIRGLRTSGGDDDVSLRISGPDLERLDQLARQTVDRLKSLEGLRNLSWSSEETQQELEIRIDRDRAAALGFEVEDLTDAMAIALEGRVITDFIDGDSSYDVRLRLPREEASTPQDLESILLFPGSAGQPPVYLGSVADLQLTRTPAEIKRDRQMRIVEISATLAEGATLGGVYGQIQALTQDLELPAGYTLYDGGGLETLQQGQQTSQLLLVLALFLVFVVMAVQYESLRNPLVIMTSVPFGLIGVALGINLLGLPLSMPVWLGLIMLAGIVVNNAIVLVEYVELARDRGMRCNDAIVEAARLRLRPILMTTLTTVVGMLPLAIGFGEGAEMLRPLAVSIVCGLSFSMLVVLLLVPVNYSLLARGDKIDGRSAAGAEKASG</sequence>
<evidence type="ECO:0000256" key="1">
    <source>
        <dbReference type="SAM" id="Phobius"/>
    </source>
</evidence>
<keyword evidence="1" id="KW-0812">Transmembrane</keyword>
<evidence type="ECO:0000313" key="2">
    <source>
        <dbReference type="EMBL" id="KEA65165.1"/>
    </source>
</evidence>
<feature type="transmembrane region" description="Helical" evidence="1">
    <location>
        <begin position="873"/>
        <end position="890"/>
    </location>
</feature>
<dbReference type="PRINTS" id="PR00702">
    <property type="entry name" value="ACRIFLAVINRP"/>
</dbReference>
<feature type="transmembrane region" description="Helical" evidence="1">
    <location>
        <begin position="897"/>
        <end position="919"/>
    </location>
</feature>
<dbReference type="PATRIC" id="fig|1232683.4.peg.859"/>
<dbReference type="OrthoDB" id="5287122at2"/>
<name>A0A081G310_9GAMM</name>
<gene>
    <name evidence="2" type="ORF">ADIMK_0867</name>
</gene>
<dbReference type="EMBL" id="JMQN01000013">
    <property type="protein sequence ID" value="KEA65165.1"/>
    <property type="molecule type" value="Genomic_DNA"/>
</dbReference>
<feature type="transmembrane region" description="Helical" evidence="1">
    <location>
        <begin position="396"/>
        <end position="417"/>
    </location>
</feature>
<comment type="caution">
    <text evidence="2">The sequence shown here is derived from an EMBL/GenBank/DDBJ whole genome shotgun (WGS) entry which is preliminary data.</text>
</comment>
<dbReference type="PANTHER" id="PTHR32063">
    <property type="match status" value="1"/>
</dbReference>
<dbReference type="Proteomes" id="UP000028252">
    <property type="component" value="Unassembled WGS sequence"/>
</dbReference>
<dbReference type="SUPFAM" id="SSF82693">
    <property type="entry name" value="Multidrug efflux transporter AcrB pore domain, PN1, PN2, PC1 and PC2 subdomains"/>
    <property type="match status" value="3"/>
</dbReference>
<dbReference type="AlphaFoldDB" id="A0A081G310"/>
<dbReference type="Gene3D" id="3.30.70.1320">
    <property type="entry name" value="Multidrug efflux transporter AcrB pore domain like"/>
    <property type="match status" value="1"/>
</dbReference>
<feature type="transmembrane region" description="Helical" evidence="1">
    <location>
        <begin position="370"/>
        <end position="390"/>
    </location>
</feature>
<organism evidence="2 3">
    <name type="scientific">Marinobacterium lacunae</name>
    <dbReference type="NCBI Taxonomy" id="1232683"/>
    <lineage>
        <taxon>Bacteria</taxon>
        <taxon>Pseudomonadati</taxon>
        <taxon>Pseudomonadota</taxon>
        <taxon>Gammaproteobacteria</taxon>
        <taxon>Oceanospirillales</taxon>
        <taxon>Oceanospirillaceae</taxon>
        <taxon>Marinobacterium</taxon>
    </lineage>
</organism>
<proteinExistence type="predicted"/>
<keyword evidence="1" id="KW-1133">Transmembrane helix</keyword>
<reference evidence="2 3" key="1">
    <citation type="submission" date="2014-04" db="EMBL/GenBank/DDBJ databases">
        <title>Marinobacterium kochiensis sp. nov., isolated from sediment sample collected from Kochi backwaters in Kerala, India.</title>
        <authorList>
            <person name="Singh A."/>
            <person name="Pinnaka A.K."/>
        </authorList>
    </citation>
    <scope>NUCLEOTIDE SEQUENCE [LARGE SCALE GENOMIC DNA]</scope>
    <source>
        <strain evidence="2 3">AK27</strain>
    </source>
</reference>
<feature type="transmembrane region" description="Helical" evidence="1">
    <location>
        <begin position="925"/>
        <end position="947"/>
    </location>
</feature>
<dbReference type="GO" id="GO:0042910">
    <property type="term" value="F:xenobiotic transmembrane transporter activity"/>
    <property type="evidence" value="ECO:0007669"/>
    <property type="project" value="TreeGrafter"/>
</dbReference>
<feature type="transmembrane region" description="Helical" evidence="1">
    <location>
        <begin position="344"/>
        <end position="363"/>
    </location>
</feature>
<dbReference type="RefSeq" id="WP_036184012.1">
    <property type="nucleotide sequence ID" value="NZ_JMQN01000013.1"/>
</dbReference>
<dbReference type="Gene3D" id="3.30.70.1440">
    <property type="entry name" value="Multidrug efflux transporter AcrB pore domain"/>
    <property type="match status" value="1"/>
</dbReference>
<dbReference type="PANTHER" id="PTHR32063:SF0">
    <property type="entry name" value="SWARMING MOTILITY PROTEIN SWRC"/>
    <property type="match status" value="1"/>
</dbReference>
<feature type="transmembrane region" description="Helical" evidence="1">
    <location>
        <begin position="21"/>
        <end position="39"/>
    </location>
</feature>
<dbReference type="GO" id="GO:0005886">
    <property type="term" value="C:plasma membrane"/>
    <property type="evidence" value="ECO:0007669"/>
    <property type="project" value="TreeGrafter"/>
</dbReference>
<dbReference type="InterPro" id="IPR001036">
    <property type="entry name" value="Acrflvin-R"/>
</dbReference>
<dbReference type="SUPFAM" id="SSF82866">
    <property type="entry name" value="Multidrug efflux transporter AcrB transmembrane domain"/>
    <property type="match status" value="2"/>
</dbReference>